<dbReference type="InterPro" id="IPR016197">
    <property type="entry name" value="Chromo-like_dom_sf"/>
</dbReference>
<feature type="compositionally biased region" description="Polar residues" evidence="3">
    <location>
        <begin position="76"/>
        <end position="97"/>
    </location>
</feature>
<dbReference type="Pfam" id="PF00385">
    <property type="entry name" value="Chromo"/>
    <property type="match status" value="1"/>
</dbReference>
<reference evidence="5" key="1">
    <citation type="submission" date="2021-02" db="EMBL/GenBank/DDBJ databases">
        <authorList>
            <person name="Nowell W R."/>
        </authorList>
    </citation>
    <scope>NUCLEOTIDE SEQUENCE</scope>
</reference>
<proteinExistence type="predicted"/>
<dbReference type="EMBL" id="CAJOBD010000123">
    <property type="protein sequence ID" value="CAF3584444.1"/>
    <property type="molecule type" value="Genomic_DNA"/>
</dbReference>
<dbReference type="InterPro" id="IPR000953">
    <property type="entry name" value="Chromo/chromo_shadow_dom"/>
</dbReference>
<dbReference type="AlphaFoldDB" id="A0A818M3M1"/>
<evidence type="ECO:0000313" key="5">
    <source>
        <dbReference type="EMBL" id="CAF3584444.1"/>
    </source>
</evidence>
<dbReference type="InterPro" id="IPR023780">
    <property type="entry name" value="Chromo_domain"/>
</dbReference>
<dbReference type="InterPro" id="IPR017984">
    <property type="entry name" value="Chromo_dom_subgr"/>
</dbReference>
<dbReference type="GO" id="GO:0005634">
    <property type="term" value="C:nucleus"/>
    <property type="evidence" value="ECO:0007669"/>
    <property type="project" value="UniProtKB-SubCell"/>
</dbReference>
<comment type="caution">
    <text evidence="5">The sequence shown here is derived from an EMBL/GenBank/DDBJ whole genome shotgun (WGS) entry which is preliminary data.</text>
</comment>
<comment type="subcellular location">
    <subcellularLocation>
        <location evidence="1">Nucleus</location>
    </subcellularLocation>
</comment>
<feature type="domain" description="Chromo" evidence="4">
    <location>
        <begin position="9"/>
        <end position="69"/>
    </location>
</feature>
<sequence>MSPLKSKDYDVEKILSKRINGKGRTFYLIKWKGYSTSHNTWEPKDNVTNCQDLIKEFEAEEEKKNKSKNLNSNESQGQINIRSTRSSGILTPKQSTNKNERYTRRSNRDLPTRQHNKRVSSYEGMFTDDEDDDEEDENDNGFIEKRSSRSATSKRSRKNTTDTDATSSIESYDSGDILDISKLDQILDVHRNKQNNTVEYYIQVKNNKKPLWMNSNRLTEDYSQQVVDFLEEKFV</sequence>
<feature type="compositionally biased region" description="Basic and acidic residues" evidence="3">
    <location>
        <begin position="98"/>
        <end position="112"/>
    </location>
</feature>
<dbReference type="PANTHER" id="PTHR22812">
    <property type="entry name" value="CHROMOBOX PROTEIN"/>
    <property type="match status" value="1"/>
</dbReference>
<evidence type="ECO:0000256" key="3">
    <source>
        <dbReference type="SAM" id="MobiDB-lite"/>
    </source>
</evidence>
<dbReference type="InterPro" id="IPR051219">
    <property type="entry name" value="Heterochromatin_chromo-domain"/>
</dbReference>
<organism evidence="5 6">
    <name type="scientific">Rotaria sordida</name>
    <dbReference type="NCBI Taxonomy" id="392033"/>
    <lineage>
        <taxon>Eukaryota</taxon>
        <taxon>Metazoa</taxon>
        <taxon>Spiralia</taxon>
        <taxon>Gnathifera</taxon>
        <taxon>Rotifera</taxon>
        <taxon>Eurotatoria</taxon>
        <taxon>Bdelloidea</taxon>
        <taxon>Philodinida</taxon>
        <taxon>Philodinidae</taxon>
        <taxon>Rotaria</taxon>
    </lineage>
</organism>
<evidence type="ECO:0000313" key="6">
    <source>
        <dbReference type="Proteomes" id="UP000663836"/>
    </source>
</evidence>
<accession>A0A818M3M1</accession>
<evidence type="ECO:0000259" key="4">
    <source>
        <dbReference type="PROSITE" id="PS50013"/>
    </source>
</evidence>
<dbReference type="Proteomes" id="UP000663836">
    <property type="component" value="Unassembled WGS sequence"/>
</dbReference>
<feature type="compositionally biased region" description="Acidic residues" evidence="3">
    <location>
        <begin position="126"/>
        <end position="139"/>
    </location>
</feature>
<name>A0A818M3M1_9BILA</name>
<dbReference type="PROSITE" id="PS50013">
    <property type="entry name" value="CHROMO_2"/>
    <property type="match status" value="1"/>
</dbReference>
<feature type="region of interest" description="Disordered" evidence="3">
    <location>
        <begin position="60"/>
        <end position="170"/>
    </location>
</feature>
<keyword evidence="2" id="KW-0539">Nucleus</keyword>
<dbReference type="PROSITE" id="PS00598">
    <property type="entry name" value="CHROMO_1"/>
    <property type="match status" value="1"/>
</dbReference>
<dbReference type="InterPro" id="IPR023779">
    <property type="entry name" value="Chromodomain_CS"/>
</dbReference>
<dbReference type="CDD" id="cd00024">
    <property type="entry name" value="CD_CSD"/>
    <property type="match status" value="1"/>
</dbReference>
<dbReference type="Gene3D" id="2.40.50.40">
    <property type="match status" value="1"/>
</dbReference>
<dbReference type="PRINTS" id="PR00504">
    <property type="entry name" value="CHROMODOMAIN"/>
</dbReference>
<dbReference type="SMART" id="SM00298">
    <property type="entry name" value="CHROMO"/>
    <property type="match status" value="1"/>
</dbReference>
<protein>
    <recommendedName>
        <fullName evidence="4">Chromo domain-containing protein</fullName>
    </recommendedName>
</protein>
<evidence type="ECO:0000256" key="1">
    <source>
        <dbReference type="ARBA" id="ARBA00004123"/>
    </source>
</evidence>
<evidence type="ECO:0000256" key="2">
    <source>
        <dbReference type="ARBA" id="ARBA00023242"/>
    </source>
</evidence>
<gene>
    <name evidence="5" type="ORF">JBS370_LOCUS2974</name>
</gene>
<dbReference type="SUPFAM" id="SSF54160">
    <property type="entry name" value="Chromo domain-like"/>
    <property type="match status" value="1"/>
</dbReference>